<accession>A0A9N9L0A1</accession>
<organism evidence="1 2">
    <name type="scientific">Hymenoscyphus fraxineus</name>
    <dbReference type="NCBI Taxonomy" id="746836"/>
    <lineage>
        <taxon>Eukaryota</taxon>
        <taxon>Fungi</taxon>
        <taxon>Dikarya</taxon>
        <taxon>Ascomycota</taxon>
        <taxon>Pezizomycotina</taxon>
        <taxon>Leotiomycetes</taxon>
        <taxon>Helotiales</taxon>
        <taxon>Helotiaceae</taxon>
        <taxon>Hymenoscyphus</taxon>
    </lineage>
</organism>
<comment type="caution">
    <text evidence="1">The sequence shown here is derived from an EMBL/GenBank/DDBJ whole genome shotgun (WGS) entry which is preliminary data.</text>
</comment>
<evidence type="ECO:0000313" key="1">
    <source>
        <dbReference type="EMBL" id="CAG8957371.1"/>
    </source>
</evidence>
<dbReference type="Proteomes" id="UP000696280">
    <property type="component" value="Unassembled WGS sequence"/>
</dbReference>
<name>A0A9N9L0A1_9HELO</name>
<dbReference type="EMBL" id="CAJVRL010000078">
    <property type="protein sequence ID" value="CAG8957371.1"/>
    <property type="molecule type" value="Genomic_DNA"/>
</dbReference>
<dbReference type="AlphaFoldDB" id="A0A9N9L0A1"/>
<proteinExistence type="predicted"/>
<dbReference type="OrthoDB" id="62952at2759"/>
<reference evidence="1" key="1">
    <citation type="submission" date="2021-07" db="EMBL/GenBank/DDBJ databases">
        <authorList>
            <person name="Durling M."/>
        </authorList>
    </citation>
    <scope>NUCLEOTIDE SEQUENCE</scope>
</reference>
<sequence>MEPPLNEALESTADPLADLPKYIHPFRKELNGLQNFIENFQQRKAEMEGHHCPLSELKDFVRSNIVGIQQQIMNLIHMMSPFPFMRLPLEIRLEIYSYILPKVVKGPGRFLHGRFSYEAPAYLRKLAKDAVALLAVKQIHDEAWDLLSLKEKAMLNGAIAHFPYIMPNPSHEEKIKRLEHLINSSMLPKSTARIVSTRSGLLPLKAEFILASNLYQNTNSRGIGLGWLLALPEFVGCFCFLPNKGHAIDMDPEVVIARLDRKNSFTEDYCGVLFTTIGTDDPGTPYRAI</sequence>
<gene>
    <name evidence="1" type="ORF">HYFRA_00010797</name>
</gene>
<protein>
    <submittedName>
        <fullName evidence="1">Uncharacterized protein</fullName>
    </submittedName>
</protein>
<evidence type="ECO:0000313" key="2">
    <source>
        <dbReference type="Proteomes" id="UP000696280"/>
    </source>
</evidence>
<keyword evidence="2" id="KW-1185">Reference proteome</keyword>